<keyword evidence="7 15" id="KW-0067">ATP-binding</keyword>
<dbReference type="InterPro" id="IPR027417">
    <property type="entry name" value="P-loop_NTPase"/>
</dbReference>
<dbReference type="PROSITE" id="PS51217">
    <property type="entry name" value="UVRD_HELICASE_CTER"/>
    <property type="match status" value="1"/>
</dbReference>
<dbReference type="GO" id="GO:0005829">
    <property type="term" value="C:cytosol"/>
    <property type="evidence" value="ECO:0007669"/>
    <property type="project" value="TreeGrafter"/>
</dbReference>
<evidence type="ECO:0000256" key="7">
    <source>
        <dbReference type="ARBA" id="ARBA00022840"/>
    </source>
</evidence>
<feature type="domain" description="UvrD-like helicase ATP-binding" evidence="17">
    <location>
        <begin position="7"/>
        <end position="491"/>
    </location>
</feature>
<comment type="catalytic activity">
    <reaction evidence="11">
        <text>Couples ATP hydrolysis with the unwinding of duplex DNA by translocating in the 3'-5' direction.</text>
        <dbReference type="EC" id="5.6.2.4"/>
    </reaction>
</comment>
<evidence type="ECO:0000256" key="14">
    <source>
        <dbReference type="ARBA" id="ARBA00048988"/>
    </source>
</evidence>
<keyword evidence="3" id="KW-0227">DNA damage</keyword>
<keyword evidence="2 15" id="KW-0547">Nucleotide-binding</keyword>
<sequence length="1146" mass="124711">MTSQHRPIQLQGNQKAASEPRESVWLSASAGTGKTQVLTARVLRLLLNGADPAAILCLTFTKAGAAEMADRIHAKLASWVRMKGPELALELRALGESATPESIDAARQLFARVLDASGAGLRIQTIHSFCQTLLAGFPLEAGLVPGFRALEGREESTLQRQVMADMLVAAEANTDDRLVAALQALSLRLGEGGAEAFLTNCARAPQAMEALGDDIAAIVRRALDVPEGDVESAVVDACCDDVFDIESLRLIAAANATWGSKTGLDRADIIAAWRAAGAVVRAEMLPDLLSVVVTQKGELKAVSPKLLDAEPGYAGYAQRVADCVQALVGLRSRAALAALFAQGLEAGRTYARAYAEAKRLAGVVDFDDLIRSAVTLLGQSHMAEWIRFKLDQATDHILVDEAQDTNASQWAIIKTLAEDFFAEELLLDDRERARTPVRTIFSVGDFKQAIFGFQGTDPINFRAAQLHFERQAAAAERRVHDLSLTESFRSTAPILEFVDTVVAGLGDGALSQMIDPEPHRSAVAGPGVVTLWSPVSAEGDDGDEIEGEESWLGDSTRRFATRLAKQIRRWLDAPTWINNRGRPKRLEPQDILILVRRRSELASLIVARLHAEKVPVAGVDRLRLNAPLAVRDLLAAIRFVLQPEDDLNLAALLVSPLLGWSQTELYAAAFGRKGGLWRHLRATQDVERLSPLHAMLGRADLSSPYRFLEELLSGPLDGRRKLLRRLGEEARDPIEELLNAALQFEGDKTPTLQAFLDRFERETEDIKRDPSAPMDAVRVMTAHGAKGLQAPLVILADATVDPERAGGGYSKLDWPIGEEGELVPVFRPRAAETVGSLKQAAEFSKKRDMEEHWRLLYVALTRAEEWLVVGGALGPQAKGQAPDKSWHAAMRTAFQHLEIDGEGDPDWGGAWHFRGRAPTASIEDRAQEHTRPGDLVALPDWIHATAPAEARPPRPLAPSSLGPDDVADPPPGPEMRRAAERGRRLHALFERLPDVRAAERRDSAQRWLEQGAGITDPAERSAITDAALAIIDDPEHAALFGPDALAEAPIAAVVDGDVVAGTVDRLLVGERVVRVVDFKTGRRVPASAERVPEHHLRQMSAYAEALKVIFPDRRVEAQLLYTSGPTLIDLSDALLARHKPGLNAKE</sequence>
<keyword evidence="4 15" id="KW-0378">Hydrolase</keyword>
<dbReference type="Pfam" id="PF13361">
    <property type="entry name" value="UvrD_C"/>
    <property type="match status" value="1"/>
</dbReference>
<evidence type="ECO:0000256" key="9">
    <source>
        <dbReference type="ARBA" id="ARBA00023204"/>
    </source>
</evidence>
<dbReference type="EMBL" id="QYUM01000003">
    <property type="protein sequence ID" value="RJF91058.1"/>
    <property type="molecule type" value="Genomic_DNA"/>
</dbReference>
<dbReference type="RefSeq" id="WP_119762794.1">
    <property type="nucleotide sequence ID" value="NZ_QYUM01000003.1"/>
</dbReference>
<reference evidence="19 20" key="1">
    <citation type="submission" date="2018-09" db="EMBL/GenBank/DDBJ databases">
        <authorList>
            <person name="Zhu H."/>
        </authorList>
    </citation>
    <scope>NUCLEOTIDE SEQUENCE [LARGE SCALE GENOMIC DNA]</scope>
    <source>
        <strain evidence="19 20">K2R01-6</strain>
    </source>
</reference>
<feature type="binding site" evidence="15">
    <location>
        <begin position="28"/>
        <end position="35"/>
    </location>
    <ligand>
        <name>ATP</name>
        <dbReference type="ChEBI" id="CHEBI:30616"/>
    </ligand>
</feature>
<keyword evidence="6" id="KW-0269">Exonuclease</keyword>
<evidence type="ECO:0000256" key="6">
    <source>
        <dbReference type="ARBA" id="ARBA00022839"/>
    </source>
</evidence>
<dbReference type="GO" id="GO:0004527">
    <property type="term" value="F:exonuclease activity"/>
    <property type="evidence" value="ECO:0007669"/>
    <property type="project" value="UniProtKB-KW"/>
</dbReference>
<comment type="catalytic activity">
    <reaction evidence="14">
        <text>ATP + H2O = ADP + phosphate + H(+)</text>
        <dbReference type="Rhea" id="RHEA:13065"/>
        <dbReference type="ChEBI" id="CHEBI:15377"/>
        <dbReference type="ChEBI" id="CHEBI:15378"/>
        <dbReference type="ChEBI" id="CHEBI:30616"/>
        <dbReference type="ChEBI" id="CHEBI:43474"/>
        <dbReference type="ChEBI" id="CHEBI:456216"/>
        <dbReference type="EC" id="5.6.2.4"/>
    </reaction>
</comment>
<dbReference type="Gene3D" id="3.90.320.10">
    <property type="match status" value="1"/>
</dbReference>
<keyword evidence="8" id="KW-0238">DNA-binding</keyword>
<keyword evidence="20" id="KW-1185">Reference proteome</keyword>
<dbReference type="SUPFAM" id="SSF52540">
    <property type="entry name" value="P-loop containing nucleoside triphosphate hydrolases"/>
    <property type="match status" value="1"/>
</dbReference>
<dbReference type="GO" id="GO:0003677">
    <property type="term" value="F:DNA binding"/>
    <property type="evidence" value="ECO:0007669"/>
    <property type="project" value="UniProtKB-KW"/>
</dbReference>
<evidence type="ECO:0000313" key="20">
    <source>
        <dbReference type="Proteomes" id="UP000286100"/>
    </source>
</evidence>
<protein>
    <recommendedName>
        <fullName evidence="12">DNA 3'-5' helicase</fullName>
        <ecNumber evidence="12">5.6.2.4</ecNumber>
    </recommendedName>
    <alternativeName>
        <fullName evidence="13">DNA 3'-5' helicase II</fullName>
    </alternativeName>
</protein>
<dbReference type="Proteomes" id="UP000286100">
    <property type="component" value="Unassembled WGS sequence"/>
</dbReference>
<dbReference type="OrthoDB" id="9810135at2"/>
<keyword evidence="5 15" id="KW-0347">Helicase</keyword>
<accession>A0A418WM34</accession>
<keyword evidence="9" id="KW-0234">DNA repair</keyword>
<evidence type="ECO:0000259" key="17">
    <source>
        <dbReference type="PROSITE" id="PS51198"/>
    </source>
</evidence>
<feature type="region of interest" description="Disordered" evidence="16">
    <location>
        <begin position="947"/>
        <end position="978"/>
    </location>
</feature>
<evidence type="ECO:0000256" key="12">
    <source>
        <dbReference type="ARBA" id="ARBA00034808"/>
    </source>
</evidence>
<dbReference type="InterPro" id="IPR038726">
    <property type="entry name" value="PDDEXK_AddAB-type"/>
</dbReference>
<dbReference type="Gene3D" id="1.10.486.10">
    <property type="entry name" value="PCRA, domain 4"/>
    <property type="match status" value="1"/>
</dbReference>
<dbReference type="Pfam" id="PF12705">
    <property type="entry name" value="PDDEXK_1"/>
    <property type="match status" value="1"/>
</dbReference>
<dbReference type="Pfam" id="PF00580">
    <property type="entry name" value="UvrD-helicase"/>
    <property type="match status" value="1"/>
</dbReference>
<dbReference type="AlphaFoldDB" id="A0A418WM34"/>
<dbReference type="NCBIfam" id="TIGR02784">
    <property type="entry name" value="addA_alphas"/>
    <property type="match status" value="1"/>
</dbReference>
<evidence type="ECO:0000256" key="1">
    <source>
        <dbReference type="ARBA" id="ARBA00022722"/>
    </source>
</evidence>
<dbReference type="GO" id="GO:0033202">
    <property type="term" value="C:DNA helicase complex"/>
    <property type="evidence" value="ECO:0007669"/>
    <property type="project" value="TreeGrafter"/>
</dbReference>
<evidence type="ECO:0000313" key="19">
    <source>
        <dbReference type="EMBL" id="RJF91058.1"/>
    </source>
</evidence>
<proteinExistence type="predicted"/>
<evidence type="ECO:0000256" key="10">
    <source>
        <dbReference type="ARBA" id="ARBA00023235"/>
    </source>
</evidence>
<name>A0A418WM34_9SPHN</name>
<dbReference type="GO" id="GO:0000725">
    <property type="term" value="P:recombinational repair"/>
    <property type="evidence" value="ECO:0007669"/>
    <property type="project" value="TreeGrafter"/>
</dbReference>
<feature type="domain" description="UvrD-like helicase C-terminal" evidence="18">
    <location>
        <begin position="511"/>
        <end position="787"/>
    </location>
</feature>
<evidence type="ECO:0000256" key="3">
    <source>
        <dbReference type="ARBA" id="ARBA00022763"/>
    </source>
</evidence>
<comment type="caution">
    <text evidence="19">The sequence shown here is derived from an EMBL/GenBank/DDBJ whole genome shotgun (WGS) entry which is preliminary data.</text>
</comment>
<dbReference type="InterPro" id="IPR000212">
    <property type="entry name" value="DNA_helicase_UvrD/REP"/>
</dbReference>
<evidence type="ECO:0000256" key="16">
    <source>
        <dbReference type="SAM" id="MobiDB-lite"/>
    </source>
</evidence>
<dbReference type="PROSITE" id="PS51198">
    <property type="entry name" value="UVRD_HELICASE_ATP_BIND"/>
    <property type="match status" value="1"/>
</dbReference>
<evidence type="ECO:0000256" key="11">
    <source>
        <dbReference type="ARBA" id="ARBA00034617"/>
    </source>
</evidence>
<evidence type="ECO:0000256" key="15">
    <source>
        <dbReference type="PROSITE-ProRule" id="PRU00560"/>
    </source>
</evidence>
<organism evidence="19 20">
    <name type="scientific">Sphingomonas cavernae</name>
    <dbReference type="NCBI Taxonomy" id="2320861"/>
    <lineage>
        <taxon>Bacteria</taxon>
        <taxon>Pseudomonadati</taxon>
        <taxon>Pseudomonadota</taxon>
        <taxon>Alphaproteobacteria</taxon>
        <taxon>Sphingomonadales</taxon>
        <taxon>Sphingomonadaceae</taxon>
        <taxon>Sphingomonas</taxon>
    </lineage>
</organism>
<feature type="compositionally biased region" description="Polar residues" evidence="16">
    <location>
        <begin position="1"/>
        <end position="16"/>
    </location>
</feature>
<dbReference type="Gene3D" id="3.40.50.300">
    <property type="entry name" value="P-loop containing nucleotide triphosphate hydrolases"/>
    <property type="match status" value="4"/>
</dbReference>
<dbReference type="PANTHER" id="PTHR11070:SF2">
    <property type="entry name" value="ATP-DEPENDENT DNA HELICASE SRS2"/>
    <property type="match status" value="1"/>
</dbReference>
<evidence type="ECO:0000256" key="13">
    <source>
        <dbReference type="ARBA" id="ARBA00034923"/>
    </source>
</evidence>
<dbReference type="GO" id="GO:0043138">
    <property type="term" value="F:3'-5' DNA helicase activity"/>
    <property type="evidence" value="ECO:0007669"/>
    <property type="project" value="UniProtKB-EC"/>
</dbReference>
<keyword evidence="10" id="KW-0413">Isomerase</keyword>
<evidence type="ECO:0000256" key="8">
    <source>
        <dbReference type="ARBA" id="ARBA00023125"/>
    </source>
</evidence>
<dbReference type="InterPro" id="IPR011604">
    <property type="entry name" value="PDDEXK-like_dom_sf"/>
</dbReference>
<feature type="region of interest" description="Disordered" evidence="16">
    <location>
        <begin position="1"/>
        <end position="22"/>
    </location>
</feature>
<evidence type="ECO:0000259" key="18">
    <source>
        <dbReference type="PROSITE" id="PS51217"/>
    </source>
</evidence>
<dbReference type="InterPro" id="IPR014016">
    <property type="entry name" value="UvrD-like_ATP-bd"/>
</dbReference>
<evidence type="ECO:0000256" key="2">
    <source>
        <dbReference type="ARBA" id="ARBA00022741"/>
    </source>
</evidence>
<dbReference type="EC" id="5.6.2.4" evidence="12"/>
<dbReference type="InterPro" id="IPR014151">
    <property type="entry name" value="DNA_helicase_AddA"/>
</dbReference>
<dbReference type="PANTHER" id="PTHR11070">
    <property type="entry name" value="UVRD / RECB / PCRA DNA HELICASE FAMILY MEMBER"/>
    <property type="match status" value="1"/>
</dbReference>
<evidence type="ECO:0000256" key="5">
    <source>
        <dbReference type="ARBA" id="ARBA00022806"/>
    </source>
</evidence>
<evidence type="ECO:0000256" key="4">
    <source>
        <dbReference type="ARBA" id="ARBA00022801"/>
    </source>
</evidence>
<gene>
    <name evidence="19" type="primary">addA</name>
    <name evidence="19" type="ORF">D3876_13005</name>
</gene>
<keyword evidence="1" id="KW-0540">Nuclease</keyword>
<dbReference type="InterPro" id="IPR014017">
    <property type="entry name" value="DNA_helicase_UvrD-like_C"/>
</dbReference>
<dbReference type="GO" id="GO:0005524">
    <property type="term" value="F:ATP binding"/>
    <property type="evidence" value="ECO:0007669"/>
    <property type="project" value="UniProtKB-UniRule"/>
</dbReference>